<keyword evidence="2" id="KW-1185">Reference proteome</keyword>
<reference evidence="1 2" key="1">
    <citation type="submission" date="2020-02" db="EMBL/GenBank/DDBJ databases">
        <title>Draft genome sequence of Haematococcus lacustris strain NIES-144.</title>
        <authorList>
            <person name="Morimoto D."/>
            <person name="Nakagawa S."/>
            <person name="Yoshida T."/>
            <person name="Sawayama S."/>
        </authorList>
    </citation>
    <scope>NUCLEOTIDE SEQUENCE [LARGE SCALE GENOMIC DNA]</scope>
    <source>
        <strain evidence="1 2">NIES-144</strain>
    </source>
</reference>
<evidence type="ECO:0000313" key="1">
    <source>
        <dbReference type="EMBL" id="GFH31920.1"/>
    </source>
</evidence>
<sequence length="29" mass="3148">MVVGMPVVMCWVLPGCSDNMPELSGILRL</sequence>
<comment type="caution">
    <text evidence="1">The sequence shown here is derived from an EMBL/GenBank/DDBJ whole genome shotgun (WGS) entry which is preliminary data.</text>
</comment>
<gene>
    <name evidence="1" type="ORF">HaLaN_31051</name>
</gene>
<protein>
    <submittedName>
        <fullName evidence="1">Uncharacterized protein</fullName>
    </submittedName>
</protein>
<dbReference type="AlphaFoldDB" id="A0A6A0AG57"/>
<organism evidence="1 2">
    <name type="scientific">Haematococcus lacustris</name>
    <name type="common">Green alga</name>
    <name type="synonym">Haematococcus pluvialis</name>
    <dbReference type="NCBI Taxonomy" id="44745"/>
    <lineage>
        <taxon>Eukaryota</taxon>
        <taxon>Viridiplantae</taxon>
        <taxon>Chlorophyta</taxon>
        <taxon>core chlorophytes</taxon>
        <taxon>Chlorophyceae</taxon>
        <taxon>CS clade</taxon>
        <taxon>Chlamydomonadales</taxon>
        <taxon>Haematococcaceae</taxon>
        <taxon>Haematococcus</taxon>
    </lineage>
</organism>
<evidence type="ECO:0000313" key="2">
    <source>
        <dbReference type="Proteomes" id="UP000485058"/>
    </source>
</evidence>
<dbReference type="EMBL" id="BLLF01006067">
    <property type="protein sequence ID" value="GFH31920.1"/>
    <property type="molecule type" value="Genomic_DNA"/>
</dbReference>
<name>A0A6A0AG57_HAELA</name>
<accession>A0A6A0AG57</accession>
<dbReference type="Proteomes" id="UP000485058">
    <property type="component" value="Unassembled WGS sequence"/>
</dbReference>
<feature type="non-terminal residue" evidence="1">
    <location>
        <position position="1"/>
    </location>
</feature>
<proteinExistence type="predicted"/>